<dbReference type="Proteomes" id="UP001054837">
    <property type="component" value="Unassembled WGS sequence"/>
</dbReference>
<evidence type="ECO:0000313" key="1">
    <source>
        <dbReference type="EMBL" id="GIY81421.1"/>
    </source>
</evidence>
<accession>A0AAV4WHG9</accession>
<protein>
    <recommendedName>
        <fullName evidence="3">Maturase K</fullName>
    </recommendedName>
</protein>
<dbReference type="AlphaFoldDB" id="A0AAV4WHG9"/>
<comment type="caution">
    <text evidence="1">The sequence shown here is derived from an EMBL/GenBank/DDBJ whole genome shotgun (WGS) entry which is preliminary data.</text>
</comment>
<proteinExistence type="predicted"/>
<sequence length="280" mass="33042">MSVLKIPEKLKPDLIFVLKSTLRLIYRWFIDHSEVLEPDFDDVSSIQWRSEGTIDIIKTAQALVRREDAPLTMRLIFATSYCLEEEVLRLRRRCLFYAFTNPVDFGCFFNTAWMRGWCKYTGIHDCGSMESLENASGLQQPSLSTQRSIEGQLQCTSQSLVSVSERKRIIIEIAERNLTNVCAMRFCLPRMDERDLEVVFTPRYAAKFFLERFLDWPLFNLLLPMANRLWRFMSKQDLEYLLRSLSMRRTQHGSFIYEELITEMWSQSPPQLKEGIMRPF</sequence>
<evidence type="ECO:0000313" key="2">
    <source>
        <dbReference type="Proteomes" id="UP001054837"/>
    </source>
</evidence>
<name>A0AAV4WHG9_9ARAC</name>
<keyword evidence="2" id="KW-1185">Reference proteome</keyword>
<dbReference type="EMBL" id="BPLQ01014614">
    <property type="protein sequence ID" value="GIY81421.1"/>
    <property type="molecule type" value="Genomic_DNA"/>
</dbReference>
<reference evidence="1 2" key="1">
    <citation type="submission" date="2021-06" db="EMBL/GenBank/DDBJ databases">
        <title>Caerostris darwini draft genome.</title>
        <authorList>
            <person name="Kono N."/>
            <person name="Arakawa K."/>
        </authorList>
    </citation>
    <scope>NUCLEOTIDE SEQUENCE [LARGE SCALE GENOMIC DNA]</scope>
</reference>
<gene>
    <name evidence="1" type="ORF">CDAR_434061</name>
</gene>
<evidence type="ECO:0008006" key="3">
    <source>
        <dbReference type="Google" id="ProtNLM"/>
    </source>
</evidence>
<organism evidence="1 2">
    <name type="scientific">Caerostris darwini</name>
    <dbReference type="NCBI Taxonomy" id="1538125"/>
    <lineage>
        <taxon>Eukaryota</taxon>
        <taxon>Metazoa</taxon>
        <taxon>Ecdysozoa</taxon>
        <taxon>Arthropoda</taxon>
        <taxon>Chelicerata</taxon>
        <taxon>Arachnida</taxon>
        <taxon>Araneae</taxon>
        <taxon>Araneomorphae</taxon>
        <taxon>Entelegynae</taxon>
        <taxon>Araneoidea</taxon>
        <taxon>Araneidae</taxon>
        <taxon>Caerostris</taxon>
    </lineage>
</organism>